<protein>
    <submittedName>
        <fullName evidence="2">Uncharacterized protein</fullName>
    </submittedName>
</protein>
<evidence type="ECO:0000313" key="3">
    <source>
        <dbReference type="Proteomes" id="UP000749646"/>
    </source>
</evidence>
<gene>
    <name evidence="2" type="ORF">BGZ65_011738</name>
</gene>
<feature type="region of interest" description="Disordered" evidence="1">
    <location>
        <begin position="341"/>
        <end position="365"/>
    </location>
</feature>
<dbReference type="Proteomes" id="UP000749646">
    <property type="component" value="Unassembled WGS sequence"/>
</dbReference>
<feature type="region of interest" description="Disordered" evidence="1">
    <location>
        <begin position="1"/>
        <end position="36"/>
    </location>
</feature>
<feature type="compositionally biased region" description="Polar residues" evidence="1">
    <location>
        <begin position="86"/>
        <end position="97"/>
    </location>
</feature>
<feature type="non-terminal residue" evidence="2">
    <location>
        <position position="398"/>
    </location>
</feature>
<feature type="compositionally biased region" description="Basic and acidic residues" evidence="1">
    <location>
        <begin position="256"/>
        <end position="267"/>
    </location>
</feature>
<comment type="caution">
    <text evidence="2">The sequence shown here is derived from an EMBL/GenBank/DDBJ whole genome shotgun (WGS) entry which is preliminary data.</text>
</comment>
<evidence type="ECO:0000256" key="1">
    <source>
        <dbReference type="SAM" id="MobiDB-lite"/>
    </source>
</evidence>
<reference evidence="2" key="1">
    <citation type="journal article" date="2020" name="Fungal Divers.">
        <title>Resolving the Mortierellaceae phylogeny through synthesis of multi-gene phylogenetics and phylogenomics.</title>
        <authorList>
            <person name="Vandepol N."/>
            <person name="Liber J."/>
            <person name="Desiro A."/>
            <person name="Na H."/>
            <person name="Kennedy M."/>
            <person name="Barry K."/>
            <person name="Grigoriev I.V."/>
            <person name="Miller A.N."/>
            <person name="O'Donnell K."/>
            <person name="Stajich J.E."/>
            <person name="Bonito G."/>
        </authorList>
    </citation>
    <scope>NUCLEOTIDE SEQUENCE</scope>
    <source>
        <strain evidence="2">MES-2147</strain>
    </source>
</reference>
<feature type="compositionally biased region" description="Basic and acidic residues" evidence="1">
    <location>
        <begin position="158"/>
        <end position="167"/>
    </location>
</feature>
<feature type="region of interest" description="Disordered" evidence="1">
    <location>
        <begin position="209"/>
        <end position="282"/>
    </location>
</feature>
<accession>A0A9P6SRC6</accession>
<dbReference type="EMBL" id="JAAAHW010002040">
    <property type="protein sequence ID" value="KAF9992838.1"/>
    <property type="molecule type" value="Genomic_DNA"/>
</dbReference>
<feature type="compositionally biased region" description="Basic and acidic residues" evidence="1">
    <location>
        <begin position="209"/>
        <end position="227"/>
    </location>
</feature>
<dbReference type="AlphaFoldDB" id="A0A9P6SRC6"/>
<feature type="compositionally biased region" description="Polar residues" evidence="1">
    <location>
        <begin position="115"/>
        <end position="124"/>
    </location>
</feature>
<feature type="region of interest" description="Disordered" evidence="1">
    <location>
        <begin position="86"/>
        <end position="167"/>
    </location>
</feature>
<evidence type="ECO:0000313" key="2">
    <source>
        <dbReference type="EMBL" id="KAF9992838.1"/>
    </source>
</evidence>
<name>A0A9P6SRC6_9FUNG</name>
<organism evidence="2 3">
    <name type="scientific">Modicella reniformis</name>
    <dbReference type="NCBI Taxonomy" id="1440133"/>
    <lineage>
        <taxon>Eukaryota</taxon>
        <taxon>Fungi</taxon>
        <taxon>Fungi incertae sedis</taxon>
        <taxon>Mucoromycota</taxon>
        <taxon>Mortierellomycotina</taxon>
        <taxon>Mortierellomycetes</taxon>
        <taxon>Mortierellales</taxon>
        <taxon>Mortierellaceae</taxon>
        <taxon>Modicella</taxon>
    </lineage>
</organism>
<dbReference type="OrthoDB" id="2450055at2759"/>
<sequence length="398" mass="44172">MPDHKTYIPQRQPVLTAPPVSTVQPSRPDKPSIQTLPTKVINMEPKVILKETTTPIATVMGPSTKATSVERPIGVSTVPTIIASDSNHLLTSPTSTPGAFPEPVAKPLERVTEETAPSKSNVDSKISPDGVENAEGAFAEDMRSVSTKVGSTDGGSTRGERTGSKTDYLREHEHNQAPISLDDGTGVASLDRYHREEFLDRYRYPDEEAGAHFRGNDPRRDAERDELGVPILDDLYDDPYSPTSGDQFSFYDDADDGLRMEDPRRFYDDDESQHSGSIPIRRDRGEYFASRARYEGRDYDRSYQHYSSSMPTRHQQHTYLSERELDQAEWTAAELAASENADLSSYAREQYPTAREYPPRPTLEDRERELELINQKITASSYLNSGPGSVPGAGVGAG</sequence>
<keyword evidence="3" id="KW-1185">Reference proteome</keyword>
<proteinExistence type="predicted"/>